<evidence type="ECO:0000256" key="3">
    <source>
        <dbReference type="ARBA" id="ARBA00031985"/>
    </source>
</evidence>
<proteinExistence type="predicted"/>
<dbReference type="InterPro" id="IPR013826">
    <property type="entry name" value="Topo_IA_cen_sub3"/>
</dbReference>
<dbReference type="InterPro" id="IPR013824">
    <property type="entry name" value="Topo_IA_cen_sub1"/>
</dbReference>
<dbReference type="InterPro" id="IPR003601">
    <property type="entry name" value="Topo_IA_2"/>
</dbReference>
<dbReference type="Gene3D" id="3.40.50.140">
    <property type="match status" value="1"/>
</dbReference>
<dbReference type="InterPro" id="IPR000380">
    <property type="entry name" value="Topo_IA"/>
</dbReference>
<reference evidence="8" key="1">
    <citation type="journal article" date="2020" name="mSystems">
        <title>Genome- and Community-Level Interaction Insights into Carbon Utilization and Element Cycling Functions of Hydrothermarchaeota in Hydrothermal Sediment.</title>
        <authorList>
            <person name="Zhou Z."/>
            <person name="Liu Y."/>
            <person name="Xu W."/>
            <person name="Pan J."/>
            <person name="Luo Z.H."/>
            <person name="Li M."/>
        </authorList>
    </citation>
    <scope>NUCLEOTIDE SEQUENCE [LARGE SCALE GENOMIC DNA]</scope>
    <source>
        <strain evidence="8">HyVt-503</strain>
    </source>
</reference>
<dbReference type="Pfam" id="PF01131">
    <property type="entry name" value="Topoisom_bac"/>
    <property type="match status" value="1"/>
</dbReference>
<organism evidence="8">
    <name type="scientific">Dissulfuribacter thermophilus</name>
    <dbReference type="NCBI Taxonomy" id="1156395"/>
    <lineage>
        <taxon>Bacteria</taxon>
        <taxon>Pseudomonadati</taxon>
        <taxon>Thermodesulfobacteriota</taxon>
        <taxon>Dissulfuribacteria</taxon>
        <taxon>Dissulfuribacterales</taxon>
        <taxon>Dissulfuribacteraceae</taxon>
        <taxon>Dissulfuribacter</taxon>
    </lineage>
</organism>
<dbReference type="GO" id="GO:0003677">
    <property type="term" value="F:DNA binding"/>
    <property type="evidence" value="ECO:0007669"/>
    <property type="project" value="InterPro"/>
</dbReference>
<dbReference type="PANTHER" id="PTHR42785:SF1">
    <property type="entry name" value="DNA TOPOISOMERASE"/>
    <property type="match status" value="1"/>
</dbReference>
<feature type="domain" description="Topo IA-type catalytic" evidence="7">
    <location>
        <begin position="132"/>
        <end position="336"/>
    </location>
</feature>
<keyword evidence="1 8" id="KW-0413">Isomerase</keyword>
<protein>
    <recommendedName>
        <fullName evidence="5">Omega-protein</fullName>
    </recommendedName>
    <alternativeName>
        <fullName evidence="4">Relaxing enzyme</fullName>
    </alternativeName>
    <alternativeName>
        <fullName evidence="2">Swivelase</fullName>
    </alternativeName>
    <alternativeName>
        <fullName evidence="3">Untwisting enzyme</fullName>
    </alternativeName>
</protein>
<dbReference type="InterPro" id="IPR006171">
    <property type="entry name" value="TOPRIM_dom"/>
</dbReference>
<dbReference type="SMART" id="SM00493">
    <property type="entry name" value="TOPRIM"/>
    <property type="match status" value="1"/>
</dbReference>
<evidence type="ECO:0000259" key="7">
    <source>
        <dbReference type="PROSITE" id="PS52039"/>
    </source>
</evidence>
<evidence type="ECO:0000256" key="2">
    <source>
        <dbReference type="ARBA" id="ARBA00030003"/>
    </source>
</evidence>
<dbReference type="EMBL" id="DRND01000362">
    <property type="protein sequence ID" value="HFC47130.1"/>
    <property type="molecule type" value="Genomic_DNA"/>
</dbReference>
<dbReference type="InterPro" id="IPR013497">
    <property type="entry name" value="Topo_IA_cen"/>
</dbReference>
<dbReference type="PROSITE" id="PS52039">
    <property type="entry name" value="TOPO_IA_2"/>
    <property type="match status" value="1"/>
</dbReference>
<dbReference type="InterPro" id="IPR023406">
    <property type="entry name" value="Topo_IA_AS"/>
</dbReference>
<evidence type="ECO:0000256" key="4">
    <source>
        <dbReference type="ARBA" id="ARBA00032235"/>
    </source>
</evidence>
<dbReference type="InterPro" id="IPR005733">
    <property type="entry name" value="TopoI_bac-type"/>
</dbReference>
<evidence type="ECO:0000256" key="5">
    <source>
        <dbReference type="ARBA" id="ARBA00032877"/>
    </source>
</evidence>
<name>A0A7V2SZB0_9BACT</name>
<accession>A0A7V2SZB0</accession>
<feature type="domain" description="Toprim" evidence="6">
    <location>
        <begin position="3"/>
        <end position="116"/>
    </location>
</feature>
<sequence>MKKGLVIVESPTKARTLSRYLGRDFAVKASVGHIKDLPKKELGVDVDNGFTPKYVVIHGKGKVIKELKQAAQNAEEIYLAPDPDREGEAIAWHIAEELQKTKGKPRRFHRVLFKELTKKGIQEAMSHPVELDPNKYESQKARRVLDRLVGYEVSPLLWQKVKSGLSAGRVQSVALRLICEREKEIRAFRPEEYWTIDAQLKKPQAPPPFKARLQEFKGEKLKISDEKGAKAISKELEGCRFEVQSVQTREVKRNPPPPFITSTLQQEASRRLRFSAKKTMQIAQRLYEGVEIGEEGPVGLITYMRTDSTRVSDEAIKAARTYIAAQFGEDYVEKGA</sequence>
<dbReference type="InterPro" id="IPR023405">
    <property type="entry name" value="Topo_IA_core_domain"/>
</dbReference>
<dbReference type="Gene3D" id="1.10.290.10">
    <property type="entry name" value="Topoisomerase I, domain 4"/>
    <property type="match status" value="1"/>
</dbReference>
<dbReference type="Pfam" id="PF01751">
    <property type="entry name" value="Toprim"/>
    <property type="match status" value="1"/>
</dbReference>
<evidence type="ECO:0000259" key="6">
    <source>
        <dbReference type="PROSITE" id="PS50880"/>
    </source>
</evidence>
<dbReference type="GO" id="GO:0006265">
    <property type="term" value="P:DNA topological change"/>
    <property type="evidence" value="ECO:0007669"/>
    <property type="project" value="InterPro"/>
</dbReference>
<dbReference type="NCBIfam" id="TIGR01051">
    <property type="entry name" value="topA_bact"/>
    <property type="match status" value="1"/>
</dbReference>
<dbReference type="CDD" id="cd03363">
    <property type="entry name" value="TOPRIM_TopoIA_TopoI"/>
    <property type="match status" value="1"/>
</dbReference>
<dbReference type="AlphaFoldDB" id="A0A7V2SZB0"/>
<dbReference type="Proteomes" id="UP000885797">
    <property type="component" value="Unassembled WGS sequence"/>
</dbReference>
<dbReference type="SUPFAM" id="SSF56712">
    <property type="entry name" value="Prokaryotic type I DNA topoisomerase"/>
    <property type="match status" value="1"/>
</dbReference>
<dbReference type="InterPro" id="IPR034149">
    <property type="entry name" value="TOPRIM_TopoI"/>
</dbReference>
<gene>
    <name evidence="8" type="primary">topA</name>
    <name evidence="8" type="ORF">ENJ63_04535</name>
</gene>
<dbReference type="Gene3D" id="1.10.460.10">
    <property type="entry name" value="Topoisomerase I, domain 2"/>
    <property type="match status" value="1"/>
</dbReference>
<dbReference type="SMART" id="SM00436">
    <property type="entry name" value="TOP1Bc"/>
    <property type="match status" value="1"/>
</dbReference>
<dbReference type="PROSITE" id="PS00396">
    <property type="entry name" value="TOPO_IA_1"/>
    <property type="match status" value="1"/>
</dbReference>
<dbReference type="PROSITE" id="PS50880">
    <property type="entry name" value="TOPRIM"/>
    <property type="match status" value="1"/>
</dbReference>
<evidence type="ECO:0000256" key="1">
    <source>
        <dbReference type="ARBA" id="ARBA00023235"/>
    </source>
</evidence>
<dbReference type="PANTHER" id="PTHR42785">
    <property type="entry name" value="DNA TOPOISOMERASE, TYPE IA, CORE"/>
    <property type="match status" value="1"/>
</dbReference>
<dbReference type="PRINTS" id="PR00417">
    <property type="entry name" value="PRTPISMRASEI"/>
</dbReference>
<comment type="caution">
    <text evidence="8">The sequence shown here is derived from an EMBL/GenBank/DDBJ whole genome shotgun (WGS) entry which is preliminary data.</text>
</comment>
<evidence type="ECO:0000313" key="8">
    <source>
        <dbReference type="EMBL" id="HFC47130.1"/>
    </source>
</evidence>
<dbReference type="GO" id="GO:0003917">
    <property type="term" value="F:DNA topoisomerase type I (single strand cut, ATP-independent) activity"/>
    <property type="evidence" value="ECO:0007669"/>
    <property type="project" value="InterPro"/>
</dbReference>
<feature type="non-terminal residue" evidence="8">
    <location>
        <position position="336"/>
    </location>
</feature>